<name>A0A8J7IKL0_9BACT</name>
<evidence type="ECO:0000313" key="1">
    <source>
        <dbReference type="EMBL" id="MBJ6723123.1"/>
    </source>
</evidence>
<comment type="caution">
    <text evidence="1">The sequence shown here is derived from an EMBL/GenBank/DDBJ whole genome shotgun (WGS) entry which is preliminary data.</text>
</comment>
<dbReference type="Proteomes" id="UP000636888">
    <property type="component" value="Unassembled WGS sequence"/>
</dbReference>
<keyword evidence="2" id="KW-1185">Reference proteome</keyword>
<dbReference type="AlphaFoldDB" id="A0A8J7IKL0"/>
<sequence>MKKSHLNPLDVINHHLRDLLQRLTASSDPGEREVLHKRLKIMMQVRQFIRSNLSDYHSQTAT</sequence>
<dbReference type="EMBL" id="JAEMHM010000001">
    <property type="protein sequence ID" value="MBJ6723123.1"/>
    <property type="molecule type" value="Genomic_DNA"/>
</dbReference>
<organism evidence="1 2">
    <name type="scientific">Geomesophilobacter sediminis</name>
    <dbReference type="NCBI Taxonomy" id="2798584"/>
    <lineage>
        <taxon>Bacteria</taxon>
        <taxon>Pseudomonadati</taxon>
        <taxon>Thermodesulfobacteriota</taxon>
        <taxon>Desulfuromonadia</taxon>
        <taxon>Geobacterales</taxon>
        <taxon>Geobacteraceae</taxon>
        <taxon>Geomesophilobacter</taxon>
    </lineage>
</organism>
<reference evidence="1" key="1">
    <citation type="submission" date="2020-12" db="EMBL/GenBank/DDBJ databases">
        <title>Geomonas sp. Red875, isolated from river sediment.</title>
        <authorList>
            <person name="Xu Z."/>
            <person name="Zhang Z."/>
            <person name="Masuda Y."/>
            <person name="Itoh H."/>
            <person name="Senoo K."/>
        </authorList>
    </citation>
    <scope>NUCLEOTIDE SEQUENCE</scope>
    <source>
        <strain evidence="1">Red875</strain>
    </source>
</reference>
<protein>
    <submittedName>
        <fullName evidence="1">Uncharacterized protein</fullName>
    </submittedName>
</protein>
<proteinExistence type="predicted"/>
<evidence type="ECO:0000313" key="2">
    <source>
        <dbReference type="Proteomes" id="UP000636888"/>
    </source>
</evidence>
<accession>A0A8J7IKL0</accession>
<gene>
    <name evidence="1" type="ORF">JFN93_00250</name>
</gene>
<dbReference type="RefSeq" id="WP_199381972.1">
    <property type="nucleotide sequence ID" value="NZ_JAEMHM010000001.1"/>
</dbReference>